<dbReference type="RefSeq" id="WP_015075325.1">
    <property type="nucleotide sequence ID" value="NZ_CAJGUR010000018.1"/>
</dbReference>
<dbReference type="Proteomes" id="UP001290462">
    <property type="component" value="Unassembled WGS sequence"/>
</dbReference>
<dbReference type="Gene3D" id="2.70.50.50">
    <property type="entry name" value="chitin-binding protein cbp21"/>
    <property type="match status" value="1"/>
</dbReference>
<evidence type="ECO:0000313" key="4">
    <source>
        <dbReference type="EMBL" id="MDZ5757677.1"/>
    </source>
</evidence>
<dbReference type="GO" id="GO:0004497">
    <property type="term" value="F:monooxygenase activity"/>
    <property type="evidence" value="ECO:0007669"/>
    <property type="project" value="UniProtKB-KW"/>
</dbReference>
<sequence>MKKRFFKAILVVGLLVGGLTAFATPSFAHGYISSPGSRAFLGSSAGGNLNTNVGQAQWEPQSIEAPKNTFIPGKLASAGLAGFAPLDQQSPTRWYKTAISKGNLDLTWTLTANHKTATWDYYMTKQGWNQSQPLDIKNFDKIGSVNDNGTVPPKTLKHTVSIPNDRTGYHVIYAVWNVYDTTNAFYQAIDVNVN</sequence>
<dbReference type="InterPro" id="IPR051024">
    <property type="entry name" value="GlcNAc_Chitin_IntDeg"/>
</dbReference>
<feature type="domain" description="Chitin-binding type-4" evidence="3">
    <location>
        <begin position="29"/>
        <end position="191"/>
    </location>
</feature>
<dbReference type="InterPro" id="IPR004302">
    <property type="entry name" value="Cellulose/chitin-bd_N"/>
</dbReference>
<dbReference type="Pfam" id="PF03067">
    <property type="entry name" value="LPMO_10"/>
    <property type="match status" value="1"/>
</dbReference>
<name>A0AAW9K1L1_CARML</name>
<dbReference type="EMBL" id="JAVBVO010000002">
    <property type="protein sequence ID" value="MDZ5757677.1"/>
    <property type="molecule type" value="Genomic_DNA"/>
</dbReference>
<feature type="signal peptide" evidence="2">
    <location>
        <begin position="1"/>
        <end position="23"/>
    </location>
</feature>
<dbReference type="CDD" id="cd21177">
    <property type="entry name" value="LPMO_AA10"/>
    <property type="match status" value="1"/>
</dbReference>
<feature type="chain" id="PRO_5043398706" evidence="2">
    <location>
        <begin position="24"/>
        <end position="194"/>
    </location>
</feature>
<dbReference type="SUPFAM" id="SSF81296">
    <property type="entry name" value="E set domains"/>
    <property type="match status" value="1"/>
</dbReference>
<keyword evidence="1 2" id="KW-0732">Signal</keyword>
<dbReference type="InterPro" id="IPR014756">
    <property type="entry name" value="Ig_E-set"/>
</dbReference>
<reference evidence="4" key="1">
    <citation type="submission" date="2023-08" db="EMBL/GenBank/DDBJ databases">
        <title>Genomic characterization of piscicolin 126 produced by Carnobacterium maltaromaticum CM22 strain isolated from salmon (Salmo salar).</title>
        <authorList>
            <person name="Gonzalez-Gragera E."/>
            <person name="Garcia-Lopez J.D."/>
            <person name="Teso-Perez C."/>
            <person name="Gimenez-Hernandez I."/>
            <person name="Peralta-Sanchez J.M."/>
            <person name="Valdivia E."/>
            <person name="Montalban-Lopez M."/>
            <person name="Martin-Platero A.M."/>
            <person name="Banos A."/>
            <person name="Martinez-Bueno M."/>
        </authorList>
    </citation>
    <scope>NUCLEOTIDE SEQUENCE</scope>
    <source>
        <strain evidence="4">CM22</strain>
    </source>
</reference>
<evidence type="ECO:0000256" key="1">
    <source>
        <dbReference type="ARBA" id="ARBA00022729"/>
    </source>
</evidence>
<comment type="caution">
    <text evidence="4">The sequence shown here is derived from an EMBL/GenBank/DDBJ whole genome shotgun (WGS) entry which is preliminary data.</text>
</comment>
<evidence type="ECO:0000259" key="3">
    <source>
        <dbReference type="Pfam" id="PF03067"/>
    </source>
</evidence>
<evidence type="ECO:0000313" key="5">
    <source>
        <dbReference type="Proteomes" id="UP001290462"/>
    </source>
</evidence>
<accession>A0AAW9K1L1</accession>
<evidence type="ECO:0000256" key="2">
    <source>
        <dbReference type="SAM" id="SignalP"/>
    </source>
</evidence>
<proteinExistence type="predicted"/>
<organism evidence="4 5">
    <name type="scientific">Carnobacterium maltaromaticum</name>
    <name type="common">Carnobacterium piscicola</name>
    <dbReference type="NCBI Taxonomy" id="2751"/>
    <lineage>
        <taxon>Bacteria</taxon>
        <taxon>Bacillati</taxon>
        <taxon>Bacillota</taxon>
        <taxon>Bacilli</taxon>
        <taxon>Lactobacillales</taxon>
        <taxon>Carnobacteriaceae</taxon>
        <taxon>Carnobacterium</taxon>
    </lineage>
</organism>
<keyword evidence="4" id="KW-0503">Monooxygenase</keyword>
<keyword evidence="4" id="KW-0560">Oxidoreductase</keyword>
<dbReference type="PANTHER" id="PTHR34823">
    <property type="entry name" value="GLCNAC-BINDING PROTEIN A"/>
    <property type="match status" value="1"/>
</dbReference>
<protein>
    <submittedName>
        <fullName evidence="4">Lytic polysaccharide monooxygenase</fullName>
    </submittedName>
</protein>
<dbReference type="GeneID" id="83607339"/>
<dbReference type="PANTHER" id="PTHR34823:SF1">
    <property type="entry name" value="CHITIN-BINDING TYPE-4 DOMAIN-CONTAINING PROTEIN"/>
    <property type="match status" value="1"/>
</dbReference>
<gene>
    <name evidence="4" type="ORF">RAK27_03315</name>
</gene>
<dbReference type="AlphaFoldDB" id="A0AAW9K1L1"/>